<name>A0A2R3QNJ8_ECTME</name>
<gene>
    <name evidence="4" type="ORF">C7A17_11115</name>
</gene>
<dbReference type="PANTHER" id="PTHR13847:SF280">
    <property type="entry name" value="D-AMINO ACID DEHYDROGENASE"/>
    <property type="match status" value="1"/>
</dbReference>
<proteinExistence type="inferred from homology"/>
<evidence type="ECO:0000313" key="5">
    <source>
        <dbReference type="Proteomes" id="UP000238327"/>
    </source>
</evidence>
<dbReference type="GO" id="GO:0005737">
    <property type="term" value="C:cytoplasm"/>
    <property type="evidence" value="ECO:0007669"/>
    <property type="project" value="TreeGrafter"/>
</dbReference>
<evidence type="ECO:0000313" key="4">
    <source>
        <dbReference type="EMBL" id="AVO53298.1"/>
    </source>
</evidence>
<reference evidence="4 5" key="1">
    <citation type="submission" date="2018-03" db="EMBL/GenBank/DDBJ databases">
        <title>Complete genome sequence and methylome analysis of Pseudomonas mendocina NEB 698.</title>
        <authorList>
            <person name="Morgan R.D."/>
        </authorList>
    </citation>
    <scope>NUCLEOTIDE SEQUENCE [LARGE SCALE GENOMIC DNA]</scope>
    <source>
        <strain evidence="4 5">NEB698</strain>
    </source>
</reference>
<comment type="similarity">
    <text evidence="1">Belongs to the DadA oxidoreductase family.</text>
</comment>
<protein>
    <submittedName>
        <fullName evidence="4">Amino acid dehydrogenase</fullName>
    </submittedName>
</protein>
<dbReference type="SUPFAM" id="SSF51905">
    <property type="entry name" value="FAD/NAD(P)-binding domain"/>
    <property type="match status" value="1"/>
</dbReference>
<sequence>MSKQVAIIGGGVIGMASAYALVRAGHQVTLIEAQPQPGLETSFANGGQLSYRYVSPLPDAGVPLKAIAWMLQGASAPLQFRPRLSTEQWQWCLNFLAACRSSVNRRNGSHLLRLALYSQAILQQWREQDGLDGFAWKRNGKLVVYRSPATFAAAASKIAEGDEQRALSVDECLALEPALANVAGKLAGGIFSASDEAADCFLFCQALEQNLQASGRYWRLRDQVTGTRREGSHIQALTLANGSELEADEFILAAGNGSQAIAAPLGIKLGLYPLKGYSLSLPAANGDGCPQISVTDFDRKTVYARLDGQLRVAAMVDIGARDNQVDPRRMQALRANCAETFPRAGRYAEAREWAGQRPSTATGTPLLGATPYDNFWLNVGHGSLGFTLACASGQILAELIGGAASPIDLTGLSPRHRP</sequence>
<dbReference type="GO" id="GO:0055130">
    <property type="term" value="P:D-alanine catabolic process"/>
    <property type="evidence" value="ECO:0007669"/>
    <property type="project" value="TreeGrafter"/>
</dbReference>
<dbReference type="Gene3D" id="3.30.9.10">
    <property type="entry name" value="D-Amino Acid Oxidase, subunit A, domain 2"/>
    <property type="match status" value="1"/>
</dbReference>
<dbReference type="Pfam" id="PF01266">
    <property type="entry name" value="DAO"/>
    <property type="match status" value="1"/>
</dbReference>
<dbReference type="OrthoDB" id="18526at2"/>
<dbReference type="InterPro" id="IPR036188">
    <property type="entry name" value="FAD/NAD-bd_sf"/>
</dbReference>
<organism evidence="4 5">
    <name type="scientific">Ectopseudomonas mendocina</name>
    <name type="common">Pseudomonas mendocina</name>
    <dbReference type="NCBI Taxonomy" id="300"/>
    <lineage>
        <taxon>Bacteria</taxon>
        <taxon>Pseudomonadati</taxon>
        <taxon>Pseudomonadota</taxon>
        <taxon>Gammaproteobacteria</taxon>
        <taxon>Pseudomonadales</taxon>
        <taxon>Pseudomonadaceae</taxon>
        <taxon>Ectopseudomonas</taxon>
    </lineage>
</organism>
<evidence type="ECO:0000256" key="1">
    <source>
        <dbReference type="ARBA" id="ARBA00009410"/>
    </source>
</evidence>
<dbReference type="GO" id="GO:0005886">
    <property type="term" value="C:plasma membrane"/>
    <property type="evidence" value="ECO:0007669"/>
    <property type="project" value="TreeGrafter"/>
</dbReference>
<dbReference type="PANTHER" id="PTHR13847">
    <property type="entry name" value="SARCOSINE DEHYDROGENASE-RELATED"/>
    <property type="match status" value="1"/>
</dbReference>
<evidence type="ECO:0000259" key="3">
    <source>
        <dbReference type="Pfam" id="PF01266"/>
    </source>
</evidence>
<accession>A0A2R3QNJ8</accession>
<dbReference type="EMBL" id="CP027657">
    <property type="protein sequence ID" value="AVO53298.1"/>
    <property type="molecule type" value="Genomic_DNA"/>
</dbReference>
<dbReference type="Gene3D" id="3.50.50.60">
    <property type="entry name" value="FAD/NAD(P)-binding domain"/>
    <property type="match status" value="2"/>
</dbReference>
<dbReference type="NCBIfam" id="NF001933">
    <property type="entry name" value="PRK00711.1"/>
    <property type="match status" value="1"/>
</dbReference>
<dbReference type="SUPFAM" id="SSF54373">
    <property type="entry name" value="FAD-linked reductases, C-terminal domain"/>
    <property type="match status" value="1"/>
</dbReference>
<evidence type="ECO:0000256" key="2">
    <source>
        <dbReference type="ARBA" id="ARBA00023002"/>
    </source>
</evidence>
<dbReference type="Proteomes" id="UP000238327">
    <property type="component" value="Chromosome"/>
</dbReference>
<dbReference type="InterPro" id="IPR006076">
    <property type="entry name" value="FAD-dep_OxRdtase"/>
</dbReference>
<keyword evidence="2" id="KW-0560">Oxidoreductase</keyword>
<feature type="domain" description="FAD dependent oxidoreductase" evidence="3">
    <location>
        <begin position="5"/>
        <end position="399"/>
    </location>
</feature>
<dbReference type="AlphaFoldDB" id="A0A2R3QNJ8"/>
<dbReference type="RefSeq" id="WP_106738097.1">
    <property type="nucleotide sequence ID" value="NZ_CP027657.1"/>
</dbReference>
<dbReference type="GO" id="GO:0008718">
    <property type="term" value="F:D-amino-acid dehydrogenase activity"/>
    <property type="evidence" value="ECO:0007669"/>
    <property type="project" value="TreeGrafter"/>
</dbReference>